<dbReference type="EMBL" id="BLXT01004718">
    <property type="protein sequence ID" value="GFO16808.1"/>
    <property type="molecule type" value="Genomic_DNA"/>
</dbReference>
<protein>
    <submittedName>
        <fullName evidence="1">Uncharacterized protein</fullName>
    </submittedName>
</protein>
<reference evidence="1 2" key="1">
    <citation type="journal article" date="2021" name="Elife">
        <title>Chloroplast acquisition without the gene transfer in kleptoplastic sea slugs, Plakobranchus ocellatus.</title>
        <authorList>
            <person name="Maeda T."/>
            <person name="Takahashi S."/>
            <person name="Yoshida T."/>
            <person name="Shimamura S."/>
            <person name="Takaki Y."/>
            <person name="Nagai Y."/>
            <person name="Toyoda A."/>
            <person name="Suzuki Y."/>
            <person name="Arimoto A."/>
            <person name="Ishii H."/>
            <person name="Satoh N."/>
            <person name="Nishiyama T."/>
            <person name="Hasebe M."/>
            <person name="Maruyama T."/>
            <person name="Minagawa J."/>
            <person name="Obokata J."/>
            <person name="Shigenobu S."/>
        </authorList>
    </citation>
    <scope>NUCLEOTIDE SEQUENCE [LARGE SCALE GENOMIC DNA]</scope>
</reference>
<name>A0AAV4BB61_9GAST</name>
<gene>
    <name evidence="1" type="ORF">PoB_004331300</name>
</gene>
<keyword evidence="2" id="KW-1185">Reference proteome</keyword>
<evidence type="ECO:0000313" key="1">
    <source>
        <dbReference type="EMBL" id="GFO16808.1"/>
    </source>
</evidence>
<accession>A0AAV4BB61</accession>
<sequence>MLQNQTRFGNQTVIFLPIVKIWSIDCTVDSESALRYAGTFCRWFESLYQCPGLTEGLKACDQLVVNWQYTKKKTQKMILQTTVQGRKRRAEKRR</sequence>
<organism evidence="1 2">
    <name type="scientific">Plakobranchus ocellatus</name>
    <dbReference type="NCBI Taxonomy" id="259542"/>
    <lineage>
        <taxon>Eukaryota</taxon>
        <taxon>Metazoa</taxon>
        <taxon>Spiralia</taxon>
        <taxon>Lophotrochozoa</taxon>
        <taxon>Mollusca</taxon>
        <taxon>Gastropoda</taxon>
        <taxon>Heterobranchia</taxon>
        <taxon>Euthyneura</taxon>
        <taxon>Panpulmonata</taxon>
        <taxon>Sacoglossa</taxon>
        <taxon>Placobranchoidea</taxon>
        <taxon>Plakobranchidae</taxon>
        <taxon>Plakobranchus</taxon>
    </lineage>
</organism>
<evidence type="ECO:0000313" key="2">
    <source>
        <dbReference type="Proteomes" id="UP000735302"/>
    </source>
</evidence>
<dbReference type="Proteomes" id="UP000735302">
    <property type="component" value="Unassembled WGS sequence"/>
</dbReference>
<comment type="caution">
    <text evidence="1">The sequence shown here is derived from an EMBL/GenBank/DDBJ whole genome shotgun (WGS) entry which is preliminary data.</text>
</comment>
<dbReference type="AlphaFoldDB" id="A0AAV4BB61"/>
<proteinExistence type="predicted"/>